<gene>
    <name evidence="1" type="ORF">OBE_01899</name>
</gene>
<accession>K1US82</accession>
<dbReference type="AlphaFoldDB" id="K1US82"/>
<dbReference type="EMBL" id="AJWZ01001242">
    <property type="protein sequence ID" value="EKC74381.1"/>
    <property type="molecule type" value="Genomic_DNA"/>
</dbReference>
<organism evidence="1">
    <name type="scientific">human gut metagenome</name>
    <dbReference type="NCBI Taxonomy" id="408170"/>
    <lineage>
        <taxon>unclassified sequences</taxon>
        <taxon>metagenomes</taxon>
        <taxon>organismal metagenomes</taxon>
    </lineage>
</organism>
<comment type="caution">
    <text evidence="1">The sequence shown here is derived from an EMBL/GenBank/DDBJ whole genome shotgun (WGS) entry which is preliminary data.</text>
</comment>
<dbReference type="SUPFAM" id="SSF56935">
    <property type="entry name" value="Porins"/>
    <property type="match status" value="1"/>
</dbReference>
<keyword evidence="1" id="KW-0675">Receptor</keyword>
<reference evidence="1" key="1">
    <citation type="journal article" date="2013" name="Environ. Microbiol.">
        <title>Microbiota from the distal guts of lean and obese adolescents exhibit partial functional redundancy besides clear differences in community structure.</title>
        <authorList>
            <person name="Ferrer M."/>
            <person name="Ruiz A."/>
            <person name="Lanza F."/>
            <person name="Haange S.B."/>
            <person name="Oberbach A."/>
            <person name="Till H."/>
            <person name="Bargiela R."/>
            <person name="Campoy C."/>
            <person name="Segura M.T."/>
            <person name="Richter M."/>
            <person name="von Bergen M."/>
            <person name="Seifert J."/>
            <person name="Suarez A."/>
        </authorList>
    </citation>
    <scope>NUCLEOTIDE SEQUENCE</scope>
</reference>
<name>K1US82_9ZZZZ</name>
<protein>
    <submittedName>
        <fullName evidence="1">TonB-dependent receptor</fullName>
    </submittedName>
</protein>
<proteinExistence type="predicted"/>
<feature type="non-terminal residue" evidence="1">
    <location>
        <position position="172"/>
    </location>
</feature>
<evidence type="ECO:0000313" key="1">
    <source>
        <dbReference type="EMBL" id="EKC74381.1"/>
    </source>
</evidence>
<sequence>MHFAPYLFRASAGYSFSVRHHLEMTVYASSRTPDGDDLFLNLEYNNRPVEDPTEEKRYGAELNYTWSGRNVRFRATLFVVRTADGMQVRHYYDDFYATYSDMAAAGIGTLRYGAEATALIRLAYRWNLTLAASAGRYRYADNPVVTVYADANNEVLDRNAASYMGDCSVGNT</sequence>